<reference evidence="1" key="1">
    <citation type="submission" date="2022-04" db="EMBL/GenBank/DDBJ databases">
        <title>Genome of the entomopathogenic fungus Entomophthora muscae.</title>
        <authorList>
            <person name="Elya C."/>
            <person name="Lovett B.R."/>
            <person name="Lee E."/>
            <person name="Macias A.M."/>
            <person name="Hajek A.E."/>
            <person name="De Bivort B.L."/>
            <person name="Kasson M.T."/>
            <person name="De Fine Licht H.H."/>
            <person name="Stajich J.E."/>
        </authorList>
    </citation>
    <scope>NUCLEOTIDE SEQUENCE</scope>
    <source>
        <strain evidence="1">Berkeley</strain>
    </source>
</reference>
<organism evidence="1 2">
    <name type="scientific">Entomophthora muscae</name>
    <dbReference type="NCBI Taxonomy" id="34485"/>
    <lineage>
        <taxon>Eukaryota</taxon>
        <taxon>Fungi</taxon>
        <taxon>Fungi incertae sedis</taxon>
        <taxon>Zoopagomycota</taxon>
        <taxon>Entomophthoromycotina</taxon>
        <taxon>Entomophthoromycetes</taxon>
        <taxon>Entomophthorales</taxon>
        <taxon>Entomophthoraceae</taxon>
        <taxon>Entomophthora</taxon>
    </lineage>
</organism>
<proteinExistence type="predicted"/>
<gene>
    <name evidence="1" type="ORF">DSO57_1002141</name>
</gene>
<keyword evidence="2" id="KW-1185">Reference proteome</keyword>
<name>A0ACC2SLL2_9FUNG</name>
<dbReference type="EMBL" id="QTSX02004975">
    <property type="protein sequence ID" value="KAJ9063235.1"/>
    <property type="molecule type" value="Genomic_DNA"/>
</dbReference>
<accession>A0ACC2SLL2</accession>
<comment type="caution">
    <text evidence="1">The sequence shown here is derived from an EMBL/GenBank/DDBJ whole genome shotgun (WGS) entry which is preliminary data.</text>
</comment>
<dbReference type="Proteomes" id="UP001165960">
    <property type="component" value="Unassembled WGS sequence"/>
</dbReference>
<evidence type="ECO:0000313" key="1">
    <source>
        <dbReference type="EMBL" id="KAJ9063235.1"/>
    </source>
</evidence>
<protein>
    <submittedName>
        <fullName evidence="1">Uncharacterized protein</fullName>
    </submittedName>
</protein>
<evidence type="ECO:0000313" key="2">
    <source>
        <dbReference type="Proteomes" id="UP001165960"/>
    </source>
</evidence>
<sequence length="202" mass="23051">MALSFSSIERRVSNSILSFRSAYSTYNEINNDLISLGNSYFRVKFQAGKISGSCLDKSLCLEMPISYSYIETKREEALISLSLDINEILSKQNVQVDKMKKNSQILHALIKQCEISKKCDLVHEVIFLTHSLESITLLTDEVMSCVFKDYQFSIAAVKEMFLRDCPSEKATVLLASMLYKPLFDSPKVFDFLDIIKLELKID</sequence>